<keyword evidence="3" id="KW-1185">Reference proteome</keyword>
<feature type="repeat" description="TPR" evidence="1">
    <location>
        <begin position="106"/>
        <end position="139"/>
    </location>
</feature>
<dbReference type="Gene3D" id="1.25.40.10">
    <property type="entry name" value="Tetratricopeptide repeat domain"/>
    <property type="match status" value="1"/>
</dbReference>
<comment type="caution">
    <text evidence="2">The sequence shown here is derived from an EMBL/GenBank/DDBJ whole genome shotgun (WGS) entry which is preliminary data.</text>
</comment>
<dbReference type="PANTHER" id="PTHR44809">
    <property type="match status" value="1"/>
</dbReference>
<dbReference type="SUPFAM" id="SSF48452">
    <property type="entry name" value="TPR-like"/>
    <property type="match status" value="1"/>
</dbReference>
<keyword evidence="2" id="KW-0808">Transferase</keyword>
<organism evidence="2 3">
    <name type="scientific">Achromobacter aloeverae</name>
    <dbReference type="NCBI Taxonomy" id="1750518"/>
    <lineage>
        <taxon>Bacteria</taxon>
        <taxon>Pseudomonadati</taxon>
        <taxon>Pseudomonadota</taxon>
        <taxon>Betaproteobacteria</taxon>
        <taxon>Burkholderiales</taxon>
        <taxon>Alcaligenaceae</taxon>
        <taxon>Achromobacter</taxon>
    </lineage>
</organism>
<protein>
    <submittedName>
        <fullName evidence="2">Glycosyltransferase</fullName>
    </submittedName>
</protein>
<proteinExistence type="predicted"/>
<accession>A0A4Q1HHC8</accession>
<dbReference type="Pfam" id="PF13414">
    <property type="entry name" value="TPR_11"/>
    <property type="match status" value="1"/>
</dbReference>
<dbReference type="Gene3D" id="3.40.50.2000">
    <property type="entry name" value="Glycogen Phosphorylase B"/>
    <property type="match status" value="1"/>
</dbReference>
<evidence type="ECO:0000256" key="1">
    <source>
        <dbReference type="PROSITE-ProRule" id="PRU00339"/>
    </source>
</evidence>
<dbReference type="GO" id="GO:0016740">
    <property type="term" value="F:transferase activity"/>
    <property type="evidence" value="ECO:0007669"/>
    <property type="project" value="UniProtKB-KW"/>
</dbReference>
<evidence type="ECO:0000313" key="2">
    <source>
        <dbReference type="EMBL" id="RXN85206.1"/>
    </source>
</evidence>
<name>A0A4Q1HHC8_9BURK</name>
<dbReference type="InterPro" id="IPR052943">
    <property type="entry name" value="TMTC_O-mannosyl-trnsfr"/>
</dbReference>
<dbReference type="SUPFAM" id="SSF53756">
    <property type="entry name" value="UDP-Glycosyltransferase/glycogen phosphorylase"/>
    <property type="match status" value="1"/>
</dbReference>
<dbReference type="PROSITE" id="PS50005">
    <property type="entry name" value="TPR"/>
    <property type="match status" value="1"/>
</dbReference>
<gene>
    <name evidence="2" type="ORF">C7R54_22155</name>
</gene>
<keyword evidence="1" id="KW-0802">TPR repeat</keyword>
<sequence>MATAADIWRAIQAHIAAGTPAAAGPLLHAYAATAPTDAGTCNAVVATFSHCGLAAESLPYAERTVALHPRNAIARSNLCELLRRAGRMDEAVDHGRHAVGLDPALATGHYHLGMACHETLRMDDAIAHLRQAVALDPAFAQAHFELAEALLLTGQFKEGWREYEWRYAMRHVKPLLPPDHALPAWDGSPLPDRTLLLVCDQGYGDVIQFCRYIEHLVAHCPHLVVAASPPVLPLVRQQSSRPRYFSHWQDAGHADCHIPLSSLPRIFNAGPGPIPLRIPYIRAEAAHAAAWRERLDQAAPNAPRRRIGVAWAGRPEHDNDARRSLTLAQLAPLAALPDTTLVSLQVGAAREQVRQYRGRAPLLDVGGLLTDYAETAAVMAGLDHVVCVDTSVAHLAGAMGVPASVLLPYAPDWRWMLGRADSPWYPSLRLYRQGQPCDWSGVVEAVATNLHARAASA</sequence>
<dbReference type="Proteomes" id="UP000290849">
    <property type="component" value="Unassembled WGS sequence"/>
</dbReference>
<dbReference type="InterPro" id="IPR019734">
    <property type="entry name" value="TPR_rpt"/>
</dbReference>
<dbReference type="AlphaFoldDB" id="A0A4Q1HHC8"/>
<dbReference type="Pfam" id="PF13432">
    <property type="entry name" value="TPR_16"/>
    <property type="match status" value="1"/>
</dbReference>
<dbReference type="InterPro" id="IPR011990">
    <property type="entry name" value="TPR-like_helical_dom_sf"/>
</dbReference>
<reference evidence="2 3" key="1">
    <citation type="journal article" date="2017" name="Int. J. Syst. Evol. Microbiol.">
        <title>Achromobacter aloeverae sp. nov., isolated from the root of Aloe vera (L.) Burm.f.</title>
        <authorList>
            <person name="Kuncharoen N."/>
            <person name="Muramatsu Y."/>
            <person name="Shibata C."/>
            <person name="Kamakura Y."/>
            <person name="Nakagawa Y."/>
            <person name="Tanasupawat S."/>
        </authorList>
    </citation>
    <scope>NUCLEOTIDE SEQUENCE [LARGE SCALE GENOMIC DNA]</scope>
    <source>
        <strain evidence="2 3">AVA-1</strain>
    </source>
</reference>
<dbReference type="SMART" id="SM00028">
    <property type="entry name" value="TPR"/>
    <property type="match status" value="2"/>
</dbReference>
<dbReference type="PANTHER" id="PTHR44809:SF1">
    <property type="entry name" value="PROTEIN O-MANNOSYL-TRANSFERASE TMTC1"/>
    <property type="match status" value="1"/>
</dbReference>
<dbReference type="EMBL" id="PYAL01000007">
    <property type="protein sequence ID" value="RXN85206.1"/>
    <property type="molecule type" value="Genomic_DNA"/>
</dbReference>
<evidence type="ECO:0000313" key="3">
    <source>
        <dbReference type="Proteomes" id="UP000290849"/>
    </source>
</evidence>